<organism evidence="3 4">
    <name type="scientific">Triparma retinervis</name>
    <dbReference type="NCBI Taxonomy" id="2557542"/>
    <lineage>
        <taxon>Eukaryota</taxon>
        <taxon>Sar</taxon>
        <taxon>Stramenopiles</taxon>
        <taxon>Ochrophyta</taxon>
        <taxon>Bolidophyceae</taxon>
        <taxon>Parmales</taxon>
        <taxon>Triparmaceae</taxon>
        <taxon>Triparma</taxon>
    </lineage>
</organism>
<proteinExistence type="predicted"/>
<name>A0A9W7DSR0_9STRA</name>
<evidence type="ECO:0000256" key="1">
    <source>
        <dbReference type="SAM" id="Coils"/>
    </source>
</evidence>
<sequence length="190" mass="21138">QNKSKATPTNRAKEATQKVDELEQKLKAANLTDGDLEKLKKELSSAKEAAERHNEAAVLSRLTKTLGALARQYNKVEQAGAEKGDVVYITTLAFKKDLIKEAKDVKNRFVNAQVARDTLAGKLRDLCDGEEQEKIKLEKKLMEAKHVLEKIAESVNQTRAQMKKSTNKRKSDLDSVIAKAKKAKEGSMMS</sequence>
<keyword evidence="4" id="KW-1185">Reference proteome</keyword>
<feature type="coiled-coil region" evidence="1">
    <location>
        <begin position="12"/>
        <end position="79"/>
    </location>
</feature>
<evidence type="ECO:0000256" key="2">
    <source>
        <dbReference type="SAM" id="MobiDB-lite"/>
    </source>
</evidence>
<feature type="region of interest" description="Disordered" evidence="2">
    <location>
        <begin position="155"/>
        <end position="190"/>
    </location>
</feature>
<dbReference type="Proteomes" id="UP001165082">
    <property type="component" value="Unassembled WGS sequence"/>
</dbReference>
<accession>A0A9W7DSR0</accession>
<dbReference type="EMBL" id="BRXZ01004763">
    <property type="protein sequence ID" value="GMH54889.1"/>
    <property type="molecule type" value="Genomic_DNA"/>
</dbReference>
<protein>
    <submittedName>
        <fullName evidence="3">Uncharacterized protein</fullName>
    </submittedName>
</protein>
<gene>
    <name evidence="3" type="ORF">TrRE_jg7804</name>
</gene>
<evidence type="ECO:0000313" key="4">
    <source>
        <dbReference type="Proteomes" id="UP001165082"/>
    </source>
</evidence>
<evidence type="ECO:0000313" key="3">
    <source>
        <dbReference type="EMBL" id="GMH54889.1"/>
    </source>
</evidence>
<keyword evidence="1" id="KW-0175">Coiled coil</keyword>
<dbReference type="AlphaFoldDB" id="A0A9W7DSR0"/>
<comment type="caution">
    <text evidence="3">The sequence shown here is derived from an EMBL/GenBank/DDBJ whole genome shotgun (WGS) entry which is preliminary data.</text>
</comment>
<feature type="non-terminal residue" evidence="3">
    <location>
        <position position="1"/>
    </location>
</feature>
<reference evidence="3" key="1">
    <citation type="submission" date="2022-07" db="EMBL/GenBank/DDBJ databases">
        <title>Genome analysis of Parmales, a sister group of diatoms, reveals the evolutionary specialization of diatoms from phago-mixotrophs to photoautotrophs.</title>
        <authorList>
            <person name="Ban H."/>
            <person name="Sato S."/>
            <person name="Yoshikawa S."/>
            <person name="Kazumasa Y."/>
            <person name="Nakamura Y."/>
            <person name="Ichinomiya M."/>
            <person name="Saitoh K."/>
            <person name="Sato N."/>
            <person name="Blanc-Mathieu R."/>
            <person name="Endo H."/>
            <person name="Kuwata A."/>
            <person name="Ogata H."/>
        </authorList>
    </citation>
    <scope>NUCLEOTIDE SEQUENCE</scope>
</reference>